<dbReference type="PROSITE" id="PS51085">
    <property type="entry name" value="2FE2S_FER_2"/>
    <property type="match status" value="1"/>
</dbReference>
<keyword evidence="10" id="KW-0614">Plasmid</keyword>
<dbReference type="SUPFAM" id="SSF54292">
    <property type="entry name" value="2Fe-2S ferredoxin-like"/>
    <property type="match status" value="1"/>
</dbReference>
<keyword evidence="6" id="KW-0408">Iron</keyword>
<dbReference type="OrthoDB" id="235534at2157"/>
<evidence type="ECO:0000256" key="4">
    <source>
        <dbReference type="ARBA" id="ARBA00022723"/>
    </source>
</evidence>
<dbReference type="InterPro" id="IPR006058">
    <property type="entry name" value="2Fe2S_fd_BS"/>
</dbReference>
<keyword evidence="2" id="KW-0813">Transport</keyword>
<evidence type="ECO:0000256" key="6">
    <source>
        <dbReference type="ARBA" id="ARBA00023004"/>
    </source>
</evidence>
<dbReference type="PANTHER" id="PTHR43112">
    <property type="entry name" value="FERREDOXIN"/>
    <property type="match status" value="1"/>
</dbReference>
<evidence type="ECO:0000313" key="11">
    <source>
        <dbReference type="Proteomes" id="UP000010878"/>
    </source>
</evidence>
<dbReference type="CDD" id="cd00207">
    <property type="entry name" value="fer2"/>
    <property type="match status" value="1"/>
</dbReference>
<evidence type="ECO:0000256" key="1">
    <source>
        <dbReference type="ARBA" id="ARBA00007874"/>
    </source>
</evidence>
<dbReference type="KEGG" id="nou:Natoc_4144"/>
<evidence type="ECO:0000256" key="5">
    <source>
        <dbReference type="ARBA" id="ARBA00022982"/>
    </source>
</evidence>
<dbReference type="InterPro" id="IPR036010">
    <property type="entry name" value="2Fe-2S_ferredoxin-like_sf"/>
</dbReference>
<protein>
    <submittedName>
        <fullName evidence="10">Ferredoxin</fullName>
    </submittedName>
</protein>
<dbReference type="PROSITE" id="PS00197">
    <property type="entry name" value="2FE2S_FER_1"/>
    <property type="match status" value="1"/>
</dbReference>
<dbReference type="Pfam" id="PF00111">
    <property type="entry name" value="Fer2"/>
    <property type="match status" value="1"/>
</dbReference>
<accession>L0K4B6</accession>
<name>L0K4B6_9EURY</name>
<evidence type="ECO:0000313" key="10">
    <source>
        <dbReference type="EMBL" id="AGB39851.1"/>
    </source>
</evidence>
<keyword evidence="5" id="KW-0249">Electron transport</keyword>
<keyword evidence="4" id="KW-0479">Metal-binding</keyword>
<geneLocation type="plasmid" evidence="10">
    <name>2</name>
</geneLocation>
<dbReference type="InterPro" id="IPR001041">
    <property type="entry name" value="2Fe-2S_ferredoxin-type"/>
</dbReference>
<feature type="domain" description="2Fe-2S ferredoxin-type" evidence="9">
    <location>
        <begin position="9"/>
        <end position="101"/>
    </location>
</feature>
<comment type="similarity">
    <text evidence="1">Belongs to the 2Fe2S plant-type ferredoxin family.</text>
</comment>
<proteinExistence type="inferred from homology"/>
<dbReference type="GeneID" id="14405871"/>
<dbReference type="EMBL" id="CP003931">
    <property type="protein sequence ID" value="AGB39851.1"/>
    <property type="molecule type" value="Genomic_DNA"/>
</dbReference>
<dbReference type="RefSeq" id="WP_015323282.1">
    <property type="nucleotide sequence ID" value="NC_019976.1"/>
</dbReference>
<evidence type="ECO:0000256" key="7">
    <source>
        <dbReference type="ARBA" id="ARBA00023014"/>
    </source>
</evidence>
<dbReference type="AlphaFoldDB" id="L0K4B6"/>
<dbReference type="InterPro" id="IPR012675">
    <property type="entry name" value="Beta-grasp_dom_sf"/>
</dbReference>
<dbReference type="Gene3D" id="3.10.20.30">
    <property type="match status" value="1"/>
</dbReference>
<dbReference type="GO" id="GO:0046872">
    <property type="term" value="F:metal ion binding"/>
    <property type="evidence" value="ECO:0007669"/>
    <property type="project" value="UniProtKB-KW"/>
</dbReference>
<evidence type="ECO:0000259" key="9">
    <source>
        <dbReference type="PROSITE" id="PS51085"/>
    </source>
</evidence>
<keyword evidence="11" id="KW-1185">Reference proteome</keyword>
<dbReference type="HOGENOM" id="CLU_082632_7_3_2"/>
<dbReference type="PANTHER" id="PTHR43112:SF3">
    <property type="entry name" value="FERREDOXIN-2, CHLOROPLASTIC"/>
    <property type="match status" value="1"/>
</dbReference>
<keyword evidence="7" id="KW-0411">Iron-sulfur</keyword>
<dbReference type="Proteomes" id="UP000010878">
    <property type="component" value="Plasmid 2"/>
</dbReference>
<gene>
    <name evidence="10" type="ORF">Natoc_4144</name>
</gene>
<comment type="cofactor">
    <cofactor evidence="8">
        <name>[2Fe-2S] cluster</name>
        <dbReference type="ChEBI" id="CHEBI:190135"/>
    </cofactor>
</comment>
<organism evidence="10 11">
    <name type="scientific">Natronococcus occultus SP4</name>
    <dbReference type="NCBI Taxonomy" id="694430"/>
    <lineage>
        <taxon>Archaea</taxon>
        <taxon>Methanobacteriati</taxon>
        <taxon>Methanobacteriota</taxon>
        <taxon>Stenosarchaea group</taxon>
        <taxon>Halobacteria</taxon>
        <taxon>Halobacteriales</taxon>
        <taxon>Natrialbaceae</taxon>
        <taxon>Natronococcus</taxon>
    </lineage>
</organism>
<evidence type="ECO:0000256" key="3">
    <source>
        <dbReference type="ARBA" id="ARBA00022714"/>
    </source>
</evidence>
<evidence type="ECO:0000256" key="8">
    <source>
        <dbReference type="ARBA" id="ARBA00034078"/>
    </source>
</evidence>
<sequence>MTACDDPGHVVELRDADGAVDSLQIPPGESIVDAAESAGIDLPYGCLYGACGTCTARLLEGRCRHLEPPRALKDDVLEDGYVLACVATPETDCTLRVGHDIQAEAIGTPWR</sequence>
<dbReference type="GO" id="GO:0051537">
    <property type="term" value="F:2 iron, 2 sulfur cluster binding"/>
    <property type="evidence" value="ECO:0007669"/>
    <property type="project" value="UniProtKB-KW"/>
</dbReference>
<evidence type="ECO:0000256" key="2">
    <source>
        <dbReference type="ARBA" id="ARBA00022448"/>
    </source>
</evidence>
<reference evidence="10 11" key="1">
    <citation type="submission" date="2012-11" db="EMBL/GenBank/DDBJ databases">
        <title>FINISHED of Natronococcus occultus SP4, DSM 3396.</title>
        <authorList>
            <consortium name="DOE Joint Genome Institute"/>
            <person name="Eisen J."/>
            <person name="Huntemann M."/>
            <person name="Wei C.-L."/>
            <person name="Han J."/>
            <person name="Detter J.C."/>
            <person name="Han C."/>
            <person name="Tapia R."/>
            <person name="Chen A."/>
            <person name="Kyrpides N."/>
            <person name="Mavromatis K."/>
            <person name="Markowitz V."/>
            <person name="Szeto E."/>
            <person name="Ivanova N."/>
            <person name="Mikhailova N."/>
            <person name="Ovchinnikova G."/>
            <person name="Pagani I."/>
            <person name="Pati A."/>
            <person name="Goodwin L."/>
            <person name="Nordberg H.P."/>
            <person name="Cantor M.N."/>
            <person name="Hua S.X."/>
            <person name="Woyke T."/>
            <person name="Eisen J."/>
            <person name="Klenk H.-P."/>
            <person name="Klenk H.-P."/>
        </authorList>
    </citation>
    <scope>NUCLEOTIDE SEQUENCE [LARGE SCALE GENOMIC DNA]</scope>
    <source>
        <strain evidence="10 11">SP4</strain>
        <plasmid evidence="11">Plasmid 2</plasmid>
    </source>
</reference>
<keyword evidence="3" id="KW-0001">2Fe-2S</keyword>